<dbReference type="AlphaFoldDB" id="A0A1M5YP46"/>
<evidence type="ECO:0000313" key="2">
    <source>
        <dbReference type="Proteomes" id="UP000184139"/>
    </source>
</evidence>
<dbReference type="STRING" id="1121409.SAMN02745124_04272"/>
<evidence type="ECO:0008006" key="3">
    <source>
        <dbReference type="Google" id="ProtNLM"/>
    </source>
</evidence>
<organism evidence="1 2">
    <name type="scientific">Desulfofustis glycolicus DSM 9705</name>
    <dbReference type="NCBI Taxonomy" id="1121409"/>
    <lineage>
        <taxon>Bacteria</taxon>
        <taxon>Pseudomonadati</taxon>
        <taxon>Thermodesulfobacteriota</taxon>
        <taxon>Desulfobulbia</taxon>
        <taxon>Desulfobulbales</taxon>
        <taxon>Desulfocapsaceae</taxon>
        <taxon>Desulfofustis</taxon>
    </lineage>
</organism>
<evidence type="ECO:0000313" key="1">
    <source>
        <dbReference type="EMBL" id="SHI13691.1"/>
    </source>
</evidence>
<keyword evidence="2" id="KW-1185">Reference proteome</keyword>
<protein>
    <recommendedName>
        <fullName evidence="3">Carboxypeptidase regulatory-like domain-containing protein</fullName>
    </recommendedName>
</protein>
<proteinExistence type="predicted"/>
<name>A0A1M5YP46_9BACT</name>
<dbReference type="Proteomes" id="UP000184139">
    <property type="component" value="Unassembled WGS sequence"/>
</dbReference>
<sequence length="119" mass="13028">MIPRGTVGGLITTQFYKDGDPAGVFPPFEEKLAIRSITLTGLEGQRTLSPSSCVNLDVFSAYQQGKDWACGNAFAFYDVTPGSHILVVEADGFELYRESREVVPGRANPYQAIELQPLK</sequence>
<dbReference type="EMBL" id="FQXS01000046">
    <property type="protein sequence ID" value="SHI13691.1"/>
    <property type="molecule type" value="Genomic_DNA"/>
</dbReference>
<accession>A0A1M5YP46</accession>
<reference evidence="1 2" key="1">
    <citation type="submission" date="2016-11" db="EMBL/GenBank/DDBJ databases">
        <authorList>
            <person name="Jaros S."/>
            <person name="Januszkiewicz K."/>
            <person name="Wedrychowicz H."/>
        </authorList>
    </citation>
    <scope>NUCLEOTIDE SEQUENCE [LARGE SCALE GENOMIC DNA]</scope>
    <source>
        <strain evidence="1 2">DSM 9705</strain>
    </source>
</reference>
<gene>
    <name evidence="1" type="ORF">SAMN02745124_04272</name>
</gene>